<evidence type="ECO:0000256" key="5">
    <source>
        <dbReference type="PIRSR" id="PIRSR001060-2"/>
    </source>
</evidence>
<dbReference type="PIRSF" id="PIRSF001060">
    <property type="entry name" value="Endochitinase"/>
    <property type="match status" value="1"/>
</dbReference>
<keyword evidence="9" id="KW-1185">Reference proteome</keyword>
<keyword evidence="1" id="KW-0378">Hydrolase</keyword>
<dbReference type="PANTHER" id="PTHR22595">
    <property type="entry name" value="CHITINASE-RELATED"/>
    <property type="match status" value="1"/>
</dbReference>
<dbReference type="InterPro" id="IPR023346">
    <property type="entry name" value="Lysozyme-like_dom_sf"/>
</dbReference>
<dbReference type="InterPro" id="IPR000726">
    <property type="entry name" value="Glyco_hydro_19_cat"/>
</dbReference>
<feature type="signal peptide" evidence="6">
    <location>
        <begin position="1"/>
        <end position="27"/>
    </location>
</feature>
<dbReference type="AlphaFoldDB" id="A0A1G8DNM7"/>
<dbReference type="FunFam" id="3.30.20.10:FF:000001">
    <property type="entry name" value="Endochitinase (Chitinase)"/>
    <property type="match status" value="1"/>
</dbReference>
<gene>
    <name evidence="8" type="ORF">SAMN05421505_118113</name>
</gene>
<feature type="chain" id="PRO_5011495256" evidence="6">
    <location>
        <begin position="28"/>
        <end position="298"/>
    </location>
</feature>
<dbReference type="CDD" id="cd00325">
    <property type="entry name" value="chitinase_GH19"/>
    <property type="match status" value="1"/>
</dbReference>
<dbReference type="GO" id="GO:0006032">
    <property type="term" value="P:chitin catabolic process"/>
    <property type="evidence" value="ECO:0007669"/>
    <property type="project" value="InterPro"/>
</dbReference>
<feature type="domain" description="Chitin-binding type-3" evidence="7">
    <location>
        <begin position="40"/>
        <end position="83"/>
    </location>
</feature>
<proteinExistence type="predicted"/>
<keyword evidence="3 5" id="KW-1015">Disulfide bond</keyword>
<dbReference type="Gene3D" id="1.10.530.10">
    <property type="match status" value="1"/>
</dbReference>
<dbReference type="SUPFAM" id="SSF53955">
    <property type="entry name" value="Lysozyme-like"/>
    <property type="match status" value="1"/>
</dbReference>
<dbReference type="InterPro" id="IPR003610">
    <property type="entry name" value="CBM5/12"/>
</dbReference>
<dbReference type="RefSeq" id="WP_245691194.1">
    <property type="nucleotide sequence ID" value="NZ_FNCN01000018.1"/>
</dbReference>
<dbReference type="Proteomes" id="UP000198923">
    <property type="component" value="Unassembled WGS sequence"/>
</dbReference>
<dbReference type="Pfam" id="PF02839">
    <property type="entry name" value="CBM_5_12"/>
    <property type="match status" value="1"/>
</dbReference>
<dbReference type="GO" id="GO:0004568">
    <property type="term" value="F:chitinase activity"/>
    <property type="evidence" value="ECO:0007669"/>
    <property type="project" value="InterPro"/>
</dbReference>
<evidence type="ECO:0000313" key="9">
    <source>
        <dbReference type="Proteomes" id="UP000198923"/>
    </source>
</evidence>
<evidence type="ECO:0000259" key="7">
    <source>
        <dbReference type="SMART" id="SM00495"/>
    </source>
</evidence>
<dbReference type="Gene3D" id="3.30.20.10">
    <property type="entry name" value="Endochitinase, domain 2"/>
    <property type="match status" value="1"/>
</dbReference>
<dbReference type="Pfam" id="PF00182">
    <property type="entry name" value="Glyco_hydro_19"/>
    <property type="match status" value="1"/>
</dbReference>
<organism evidence="8 9">
    <name type="scientific">Sinosporangium album</name>
    <dbReference type="NCBI Taxonomy" id="504805"/>
    <lineage>
        <taxon>Bacteria</taxon>
        <taxon>Bacillati</taxon>
        <taxon>Actinomycetota</taxon>
        <taxon>Actinomycetes</taxon>
        <taxon>Streptosporangiales</taxon>
        <taxon>Streptosporangiaceae</taxon>
        <taxon>Sinosporangium</taxon>
    </lineage>
</organism>
<evidence type="ECO:0000313" key="8">
    <source>
        <dbReference type="EMBL" id="SDH59151.1"/>
    </source>
</evidence>
<dbReference type="GO" id="GO:0005975">
    <property type="term" value="P:carbohydrate metabolic process"/>
    <property type="evidence" value="ECO:0007669"/>
    <property type="project" value="InterPro"/>
</dbReference>
<dbReference type="PANTHER" id="PTHR22595:SF79">
    <property type="entry name" value="CHITINASE 12"/>
    <property type="match status" value="1"/>
</dbReference>
<evidence type="ECO:0000256" key="1">
    <source>
        <dbReference type="ARBA" id="ARBA00022801"/>
    </source>
</evidence>
<dbReference type="EMBL" id="FNCN01000018">
    <property type="protein sequence ID" value="SDH59151.1"/>
    <property type="molecule type" value="Genomic_DNA"/>
</dbReference>
<feature type="disulfide bond" evidence="5">
    <location>
        <begin position="168"/>
        <end position="176"/>
    </location>
</feature>
<reference evidence="8 9" key="1">
    <citation type="submission" date="2016-10" db="EMBL/GenBank/DDBJ databases">
        <authorList>
            <person name="de Groot N.N."/>
        </authorList>
    </citation>
    <scope>NUCLEOTIDE SEQUENCE [LARGE SCALE GENOMIC DNA]</scope>
    <source>
        <strain evidence="8 9">CPCC 201354</strain>
    </source>
</reference>
<dbReference type="SUPFAM" id="SSF51055">
    <property type="entry name" value="Carbohydrate binding domain"/>
    <property type="match status" value="1"/>
</dbReference>
<evidence type="ECO:0000256" key="2">
    <source>
        <dbReference type="ARBA" id="ARBA00022821"/>
    </source>
</evidence>
<feature type="active site" description="Proton donor" evidence="4">
    <location>
        <position position="149"/>
    </location>
</feature>
<name>A0A1G8DNM7_9ACTN</name>
<evidence type="ECO:0000256" key="4">
    <source>
        <dbReference type="PIRSR" id="PIRSR001060-1"/>
    </source>
</evidence>
<dbReference type="GO" id="GO:0050832">
    <property type="term" value="P:defense response to fungus"/>
    <property type="evidence" value="ECO:0007669"/>
    <property type="project" value="UniProtKB-ARBA"/>
</dbReference>
<accession>A0A1G8DNM7</accession>
<sequence length="298" mass="32250">MLKKRLMSCLAAAAVAGTMTAALPASASATTTPAPLPICAEEWNPAKGYAGGLTASYNGRNWRAKWWNKDNVPGGPSGNWTDKGACDNREGAFVVSEAQFNQIYPNRKPFYTYKGLVTALSAYPAFAATGDEVTRKREAAAFLANVAHETGGLFHIVEVNTANYSHYCDPDQPYGCPAGRSSYYGRGPIQLSWNFNYKSAGDALDIDLLNFPNLVQNEASVAWMTGIWYWMTSKGPGTMTPHTAMAEGHGFGETIRSINGALECNGGNTRQVESRVAHYKRITAVLGVTPEDESKLRC</sequence>
<protein>
    <submittedName>
        <fullName evidence="8">Predicted chitinase</fullName>
    </submittedName>
</protein>
<dbReference type="GO" id="GO:0005576">
    <property type="term" value="C:extracellular region"/>
    <property type="evidence" value="ECO:0007669"/>
    <property type="project" value="InterPro"/>
</dbReference>
<dbReference type="InterPro" id="IPR016283">
    <property type="entry name" value="Glyco_hydro_19"/>
</dbReference>
<keyword evidence="6" id="KW-0732">Signal</keyword>
<dbReference type="GO" id="GO:0030246">
    <property type="term" value="F:carbohydrate binding"/>
    <property type="evidence" value="ECO:0007669"/>
    <property type="project" value="InterPro"/>
</dbReference>
<dbReference type="GO" id="GO:0016998">
    <property type="term" value="P:cell wall macromolecule catabolic process"/>
    <property type="evidence" value="ECO:0007669"/>
    <property type="project" value="InterPro"/>
</dbReference>
<dbReference type="InterPro" id="IPR036573">
    <property type="entry name" value="CBM_sf_5/12"/>
</dbReference>
<keyword evidence="2" id="KW-0611">Plant defense</keyword>
<dbReference type="SMART" id="SM00495">
    <property type="entry name" value="ChtBD3"/>
    <property type="match status" value="1"/>
</dbReference>
<evidence type="ECO:0000256" key="3">
    <source>
        <dbReference type="ARBA" id="ARBA00023157"/>
    </source>
</evidence>
<dbReference type="Gene3D" id="2.10.10.20">
    <property type="entry name" value="Carbohydrate-binding module superfamily 5/12"/>
    <property type="match status" value="1"/>
</dbReference>
<evidence type="ECO:0000256" key="6">
    <source>
        <dbReference type="SAM" id="SignalP"/>
    </source>
</evidence>
<dbReference type="STRING" id="504805.SAMN05421505_118113"/>
<dbReference type="CDD" id="cd12215">
    <property type="entry name" value="ChiC_BD"/>
    <property type="match status" value="1"/>
</dbReference>